<evidence type="ECO:0000259" key="2">
    <source>
        <dbReference type="Pfam" id="PF00326"/>
    </source>
</evidence>
<dbReference type="GO" id="GO:0006508">
    <property type="term" value="P:proteolysis"/>
    <property type="evidence" value="ECO:0007669"/>
    <property type="project" value="InterPro"/>
</dbReference>
<dbReference type="Proteomes" id="UP000586918">
    <property type="component" value="Unassembled WGS sequence"/>
</dbReference>
<gene>
    <name evidence="3" type="ORF">HF519_03400</name>
</gene>
<organism evidence="3 4">
    <name type="scientific">Pseudonocardia bannensis</name>
    <dbReference type="NCBI Taxonomy" id="630973"/>
    <lineage>
        <taxon>Bacteria</taxon>
        <taxon>Bacillati</taxon>
        <taxon>Actinomycetota</taxon>
        <taxon>Actinomycetes</taxon>
        <taxon>Pseudonocardiales</taxon>
        <taxon>Pseudonocardiaceae</taxon>
        <taxon>Pseudonocardia</taxon>
    </lineage>
</organism>
<evidence type="ECO:0000256" key="1">
    <source>
        <dbReference type="ARBA" id="ARBA00022801"/>
    </source>
</evidence>
<keyword evidence="4" id="KW-1185">Reference proteome</keyword>
<feature type="domain" description="Peptidase S9 prolyl oligopeptidase catalytic" evidence="2">
    <location>
        <begin position="411"/>
        <end position="617"/>
    </location>
</feature>
<accession>A0A848DDJ2</accession>
<dbReference type="AlphaFoldDB" id="A0A848DDJ2"/>
<dbReference type="SUPFAM" id="SSF53474">
    <property type="entry name" value="alpha/beta-Hydrolases"/>
    <property type="match status" value="1"/>
</dbReference>
<protein>
    <submittedName>
        <fullName evidence="3">S9 family peptidase</fullName>
    </submittedName>
</protein>
<comment type="caution">
    <text evidence="3">The sequence shown here is derived from an EMBL/GenBank/DDBJ whole genome shotgun (WGS) entry which is preliminary data.</text>
</comment>
<evidence type="ECO:0000313" key="4">
    <source>
        <dbReference type="Proteomes" id="UP000586918"/>
    </source>
</evidence>
<evidence type="ECO:0000313" key="3">
    <source>
        <dbReference type="EMBL" id="NMH90643.1"/>
    </source>
</evidence>
<dbReference type="RefSeq" id="WP_169410142.1">
    <property type="nucleotide sequence ID" value="NZ_JAAXKZ010000007.1"/>
</dbReference>
<dbReference type="GO" id="GO:0004252">
    <property type="term" value="F:serine-type endopeptidase activity"/>
    <property type="evidence" value="ECO:0007669"/>
    <property type="project" value="TreeGrafter"/>
</dbReference>
<proteinExistence type="predicted"/>
<dbReference type="Gene3D" id="3.40.50.1820">
    <property type="entry name" value="alpha/beta hydrolase"/>
    <property type="match status" value="1"/>
</dbReference>
<dbReference type="Gene3D" id="2.130.10.120">
    <property type="entry name" value="Prolyl oligopeptidase, N-terminal domain"/>
    <property type="match status" value="1"/>
</dbReference>
<dbReference type="EMBL" id="JAAXKZ010000007">
    <property type="protein sequence ID" value="NMH90643.1"/>
    <property type="molecule type" value="Genomic_DNA"/>
</dbReference>
<dbReference type="InterPro" id="IPR001375">
    <property type="entry name" value="Peptidase_S9_cat"/>
</dbReference>
<sequence length="618" mass="66457">MTTEHPAAAVPDRLFDDDEREQRWRTRFTAVRISRPDWARDAPDRSAYTSNASGTTEVYAWDRATDLHRQVTSRRSGTHSVALPPDGETLWWFDDTDGDEFGRWVAEPFAGLADGARPEPAVPGVEDGYPAGLEIGRSLTAVGTSTDEGSRIWVHRKGDDAATVVYFHPEDAGVGALSEDETLLAISHSEHGDSRHPAVRVVRLGDGTGDGALVAEKSDGEGKGLTPLVFSPVAGDNRLLLLHERRGREELLIWDPVADTETELELDLPGELIADFYPDASALLVWHTHAARTRLHRYDLTTGELTELDAAPGCIGSAEVRPDGTVEYTSSSAADPSSVRALHPEGTDRELLTPPGERAPGSVAVQDVWVDGPGGRVHALVARPGGGTADGPLPTVFSLHGGPHAADEDRFSAVRAAWVDAGFAVVEVNYRGSTGYGSAWRDAIEGRPGLTELADVAAVHDWAVAEGLADPARTVVEGWSWGGYLALLAAGTQPERWAAAIGGVPVADYLTAYADEMEQLRAFDRALFGGSPEQVPEIYRAASPLTYVDRVRAPVLVLAGENDPRCPIRQVDNYLDALAAAGARYEVSRFDAGHGSLVVEETLRHVSTEIDFARRMVG</sequence>
<dbReference type="PANTHER" id="PTHR42776">
    <property type="entry name" value="SERINE PEPTIDASE S9 FAMILY MEMBER"/>
    <property type="match status" value="1"/>
</dbReference>
<name>A0A848DDJ2_9PSEU</name>
<keyword evidence="1" id="KW-0378">Hydrolase</keyword>
<dbReference type="PANTHER" id="PTHR42776:SF27">
    <property type="entry name" value="DIPEPTIDYL PEPTIDASE FAMILY MEMBER 6"/>
    <property type="match status" value="1"/>
</dbReference>
<reference evidence="3 4" key="1">
    <citation type="submission" date="2020-04" db="EMBL/GenBank/DDBJ databases">
        <authorList>
            <person name="Klaysubun C."/>
            <person name="Duangmal K."/>
            <person name="Lipun K."/>
        </authorList>
    </citation>
    <scope>NUCLEOTIDE SEQUENCE [LARGE SCALE GENOMIC DNA]</scope>
    <source>
        <strain evidence="3 4">DSM 45300</strain>
    </source>
</reference>
<dbReference type="Pfam" id="PF00326">
    <property type="entry name" value="Peptidase_S9"/>
    <property type="match status" value="1"/>
</dbReference>
<dbReference type="InterPro" id="IPR029058">
    <property type="entry name" value="AB_hydrolase_fold"/>
</dbReference>
<dbReference type="SUPFAM" id="SSF82171">
    <property type="entry name" value="DPP6 N-terminal domain-like"/>
    <property type="match status" value="1"/>
</dbReference>